<evidence type="ECO:0000256" key="1">
    <source>
        <dbReference type="ARBA" id="ARBA00006066"/>
    </source>
</evidence>
<dbReference type="Pfam" id="PF02585">
    <property type="entry name" value="PIG-L"/>
    <property type="match status" value="1"/>
</dbReference>
<sequence length="295" mass="32520">MRIRGSGALWSSTSMDMRTLWLAAAPIIIAVLWLYTSVLTSSFPMLRNKRICLLIAHPDDEAMFFAPTVLALTKPSLGNHVKILCLSSGDADGLGHIRKQELVKSGLLLGLRNADDVLVLDDERFPDSMTKTWESKAIANLLATTFAPKMAKIGAKSAPEANIDVLITFDNSGVSSHPNHISLYHGGIAFLKQIMQKHAGWENPIKMYTLSSVNVARKYGSILDAPLSIARTVLKKKEAGEFPTPLLVVSGVGGYRKAQKAMTSAHESQMRWFRWGWISVSRYMVLNDLKKVKAV</sequence>
<dbReference type="PANTHER" id="PTHR12993:SF11">
    <property type="entry name" value="N-ACETYLGLUCOSAMINYL-PHOSPHATIDYLINOSITOL DE-N-ACETYLASE"/>
    <property type="match status" value="1"/>
</dbReference>
<dbReference type="EMBL" id="QZBN01002020">
    <property type="protein sequence ID" value="THZ14078.1"/>
    <property type="molecule type" value="Genomic_DNA"/>
</dbReference>
<keyword evidence="3" id="KW-0472">Membrane</keyword>
<dbReference type="Gene3D" id="3.40.50.10320">
    <property type="entry name" value="LmbE-like"/>
    <property type="match status" value="1"/>
</dbReference>
<dbReference type="GO" id="GO:0016020">
    <property type="term" value="C:membrane"/>
    <property type="evidence" value="ECO:0007669"/>
    <property type="project" value="GOC"/>
</dbReference>
<keyword evidence="3" id="KW-0812">Transmembrane</keyword>
<comment type="caution">
    <text evidence="4">The sequence shown here is derived from an EMBL/GenBank/DDBJ whole genome shotgun (WGS) entry which is preliminary data.</text>
</comment>
<reference evidence="4 5" key="1">
    <citation type="submission" date="2018-10" db="EMBL/GenBank/DDBJ databases">
        <title>Fifty Aureobasidium pullulans genomes reveal a recombining polyextremotolerant generalist.</title>
        <authorList>
            <person name="Gostincar C."/>
            <person name="Turk M."/>
            <person name="Zajc J."/>
            <person name="Gunde-Cimerman N."/>
        </authorList>
    </citation>
    <scope>NUCLEOTIDE SEQUENCE [LARGE SCALE GENOMIC DNA]</scope>
    <source>
        <strain evidence="4 5">EXF-3844</strain>
    </source>
</reference>
<protein>
    <recommendedName>
        <fullName evidence="2">N-acetylglucosaminylphosphatidylinositol deacetylase</fullName>
        <ecNumber evidence="2">3.5.1.89</ecNumber>
    </recommendedName>
</protein>
<dbReference type="EC" id="3.5.1.89" evidence="2"/>
<dbReference type="InterPro" id="IPR024078">
    <property type="entry name" value="LmbE-like_dom_sf"/>
</dbReference>
<feature type="transmembrane region" description="Helical" evidence="3">
    <location>
        <begin position="20"/>
        <end position="40"/>
    </location>
</feature>
<gene>
    <name evidence="4" type="ORF">D6C90_10228</name>
</gene>
<dbReference type="PANTHER" id="PTHR12993">
    <property type="entry name" value="N-ACETYLGLUCOSAMINYL-PHOSPHATIDYLINOSITOL DE-N-ACETYLASE-RELATED"/>
    <property type="match status" value="1"/>
</dbReference>
<dbReference type="SUPFAM" id="SSF102588">
    <property type="entry name" value="LmbE-like"/>
    <property type="match status" value="1"/>
</dbReference>
<keyword evidence="3" id="KW-1133">Transmembrane helix</keyword>
<dbReference type="GO" id="GO:0005783">
    <property type="term" value="C:endoplasmic reticulum"/>
    <property type="evidence" value="ECO:0007669"/>
    <property type="project" value="TreeGrafter"/>
</dbReference>
<evidence type="ECO:0000256" key="2">
    <source>
        <dbReference type="ARBA" id="ARBA00012176"/>
    </source>
</evidence>
<comment type="similarity">
    <text evidence="1">Belongs to the PIGL family.</text>
</comment>
<organism evidence="4 5">
    <name type="scientific">Aureobasidium pullulans</name>
    <name type="common">Black yeast</name>
    <name type="synonym">Pullularia pullulans</name>
    <dbReference type="NCBI Taxonomy" id="5580"/>
    <lineage>
        <taxon>Eukaryota</taxon>
        <taxon>Fungi</taxon>
        <taxon>Dikarya</taxon>
        <taxon>Ascomycota</taxon>
        <taxon>Pezizomycotina</taxon>
        <taxon>Dothideomycetes</taxon>
        <taxon>Dothideomycetidae</taxon>
        <taxon>Dothideales</taxon>
        <taxon>Saccotheciaceae</taxon>
        <taxon>Aureobasidium</taxon>
    </lineage>
</organism>
<evidence type="ECO:0000256" key="3">
    <source>
        <dbReference type="SAM" id="Phobius"/>
    </source>
</evidence>
<dbReference type="GO" id="GO:0006506">
    <property type="term" value="P:GPI anchor biosynthetic process"/>
    <property type="evidence" value="ECO:0007669"/>
    <property type="project" value="UniProtKB-UniPathway"/>
</dbReference>
<dbReference type="GO" id="GO:0000225">
    <property type="term" value="F:N-acetylglucosaminylphosphatidylinositol deacetylase activity"/>
    <property type="evidence" value="ECO:0007669"/>
    <property type="project" value="UniProtKB-EC"/>
</dbReference>
<dbReference type="Proteomes" id="UP000310121">
    <property type="component" value="Unassembled WGS sequence"/>
</dbReference>
<name>A0A4S9SRV7_AURPU</name>
<dbReference type="UniPathway" id="UPA00196"/>
<accession>A0A4S9SRV7</accession>
<evidence type="ECO:0000313" key="5">
    <source>
        <dbReference type="Proteomes" id="UP000310121"/>
    </source>
</evidence>
<dbReference type="AlphaFoldDB" id="A0A4S9SRV7"/>
<evidence type="ECO:0000313" key="4">
    <source>
        <dbReference type="EMBL" id="THZ14078.1"/>
    </source>
</evidence>
<dbReference type="InterPro" id="IPR003737">
    <property type="entry name" value="GlcNAc_PI_deacetylase-related"/>
</dbReference>
<proteinExistence type="inferred from homology"/>